<reference evidence="2" key="1">
    <citation type="submission" date="2021-12" db="EMBL/GenBank/DDBJ databases">
        <authorList>
            <person name="Zaccaron A."/>
            <person name="Stergiopoulos I."/>
        </authorList>
    </citation>
    <scope>NUCLEOTIDE SEQUENCE</scope>
    <source>
        <strain evidence="2">Race5_Kim</strain>
    </source>
</reference>
<evidence type="ECO:0000313" key="3">
    <source>
        <dbReference type="Proteomes" id="UP000756132"/>
    </source>
</evidence>
<dbReference type="Proteomes" id="UP000756132">
    <property type="component" value="Chromosome 4"/>
</dbReference>
<dbReference type="OrthoDB" id="10621321at2759"/>
<feature type="region of interest" description="Disordered" evidence="1">
    <location>
        <begin position="1"/>
        <end position="30"/>
    </location>
</feature>
<evidence type="ECO:0000313" key="2">
    <source>
        <dbReference type="EMBL" id="UJO16566.1"/>
    </source>
</evidence>
<dbReference type="KEGG" id="ffu:CLAFUR5_05059"/>
<sequence>MPSKRPPSPSTTPDSDTVRPSRRHLPAPIVSPLRMQQAAELLASAKQECFETHQLWQDASNWGDSHSEVEAALKARLDINAETQADLENFIWLATNRALGIDDPRPEQIELAFKLAGRSPEKKGFCKCVGNGAGPSGVLERTIDLRDADVDWSTPSSSFLADEVEPRGESTWSGC</sequence>
<keyword evidence="3" id="KW-1185">Reference proteome</keyword>
<proteinExistence type="predicted"/>
<dbReference type="RefSeq" id="XP_047760932.1">
    <property type="nucleotide sequence ID" value="XM_047904207.1"/>
</dbReference>
<evidence type="ECO:0000256" key="1">
    <source>
        <dbReference type="SAM" id="MobiDB-lite"/>
    </source>
</evidence>
<feature type="compositionally biased region" description="Pro residues" evidence="1">
    <location>
        <begin position="1"/>
        <end position="10"/>
    </location>
</feature>
<reference evidence="2" key="2">
    <citation type="journal article" date="2022" name="Microb. Genom.">
        <title>A chromosome-scale genome assembly of the tomato pathogen Cladosporium fulvum reveals a compartmentalized genome architecture and the presence of a dispensable chromosome.</title>
        <authorList>
            <person name="Zaccaron A.Z."/>
            <person name="Chen L.H."/>
            <person name="Samaras A."/>
            <person name="Stergiopoulos I."/>
        </authorList>
    </citation>
    <scope>NUCLEOTIDE SEQUENCE</scope>
    <source>
        <strain evidence="2">Race5_Kim</strain>
    </source>
</reference>
<dbReference type="EMBL" id="CP090166">
    <property type="protein sequence ID" value="UJO16566.1"/>
    <property type="molecule type" value="Genomic_DNA"/>
</dbReference>
<name>A0A9Q8LFE1_PASFU</name>
<accession>A0A9Q8LFE1</accession>
<organism evidence="2 3">
    <name type="scientific">Passalora fulva</name>
    <name type="common">Tomato leaf mold</name>
    <name type="synonym">Cladosporium fulvum</name>
    <dbReference type="NCBI Taxonomy" id="5499"/>
    <lineage>
        <taxon>Eukaryota</taxon>
        <taxon>Fungi</taxon>
        <taxon>Dikarya</taxon>
        <taxon>Ascomycota</taxon>
        <taxon>Pezizomycotina</taxon>
        <taxon>Dothideomycetes</taxon>
        <taxon>Dothideomycetidae</taxon>
        <taxon>Mycosphaerellales</taxon>
        <taxon>Mycosphaerellaceae</taxon>
        <taxon>Fulvia</taxon>
    </lineage>
</organism>
<protein>
    <submittedName>
        <fullName evidence="2">Uncharacterized protein</fullName>
    </submittedName>
</protein>
<gene>
    <name evidence="2" type="ORF">CLAFUR5_05059</name>
</gene>
<dbReference type="GeneID" id="71984937"/>
<dbReference type="AlphaFoldDB" id="A0A9Q8LFE1"/>